<dbReference type="SMART" id="SM00530">
    <property type="entry name" value="HTH_XRE"/>
    <property type="match status" value="1"/>
</dbReference>
<organism evidence="2">
    <name type="scientific">bioreactor metagenome</name>
    <dbReference type="NCBI Taxonomy" id="1076179"/>
    <lineage>
        <taxon>unclassified sequences</taxon>
        <taxon>metagenomes</taxon>
        <taxon>ecological metagenomes</taxon>
    </lineage>
</organism>
<dbReference type="InterPro" id="IPR010982">
    <property type="entry name" value="Lambda_DNA-bd_dom_sf"/>
</dbReference>
<evidence type="ECO:0000313" key="2">
    <source>
        <dbReference type="EMBL" id="MPL91668.1"/>
    </source>
</evidence>
<comment type="caution">
    <text evidence="2">The sequence shown here is derived from an EMBL/GenBank/DDBJ whole genome shotgun (WGS) entry which is preliminary data.</text>
</comment>
<accession>A0A644VK06</accession>
<dbReference type="AlphaFoldDB" id="A0A644VK06"/>
<dbReference type="SUPFAM" id="SSF47413">
    <property type="entry name" value="lambda repressor-like DNA-binding domains"/>
    <property type="match status" value="1"/>
</dbReference>
<feature type="domain" description="HTH cro/C1-type" evidence="1">
    <location>
        <begin position="5"/>
        <end position="59"/>
    </location>
</feature>
<dbReference type="Gene3D" id="1.10.260.40">
    <property type="entry name" value="lambda repressor-like DNA-binding domains"/>
    <property type="match status" value="1"/>
</dbReference>
<reference evidence="2" key="1">
    <citation type="submission" date="2019-08" db="EMBL/GenBank/DDBJ databases">
        <authorList>
            <person name="Kucharzyk K."/>
            <person name="Murdoch R.W."/>
            <person name="Higgins S."/>
            <person name="Loffler F."/>
        </authorList>
    </citation>
    <scope>NUCLEOTIDE SEQUENCE</scope>
</reference>
<name>A0A644VK06_9ZZZZ</name>
<proteinExistence type="predicted"/>
<protein>
    <recommendedName>
        <fullName evidence="1">HTH cro/C1-type domain-containing protein</fullName>
    </recommendedName>
</protein>
<dbReference type="PROSITE" id="PS50943">
    <property type="entry name" value="HTH_CROC1"/>
    <property type="match status" value="1"/>
</dbReference>
<dbReference type="CDD" id="cd00093">
    <property type="entry name" value="HTH_XRE"/>
    <property type="match status" value="1"/>
</dbReference>
<sequence length="118" mass="13798">MKTRMKELRKSLKKTQESFGNSIGLSRSNICNIESGLINLTERNIKEICLTYNVNEDWLRTGKGEMFQKLSSDDEFNILVGKLVAEEDSFKKKVIEEMLKLDDEDWIFIEKFINKIKS</sequence>
<dbReference type="InterPro" id="IPR001387">
    <property type="entry name" value="Cro/C1-type_HTH"/>
</dbReference>
<dbReference type="GO" id="GO:0003677">
    <property type="term" value="F:DNA binding"/>
    <property type="evidence" value="ECO:0007669"/>
    <property type="project" value="InterPro"/>
</dbReference>
<dbReference type="EMBL" id="VSSQ01000336">
    <property type="protein sequence ID" value="MPL91668.1"/>
    <property type="molecule type" value="Genomic_DNA"/>
</dbReference>
<dbReference type="Pfam" id="PF12844">
    <property type="entry name" value="HTH_19"/>
    <property type="match status" value="1"/>
</dbReference>
<gene>
    <name evidence="2" type="ORF">SDC9_37744</name>
</gene>
<evidence type="ECO:0000259" key="1">
    <source>
        <dbReference type="PROSITE" id="PS50943"/>
    </source>
</evidence>